<evidence type="ECO:0000256" key="2">
    <source>
        <dbReference type="ARBA" id="ARBA00022692"/>
    </source>
</evidence>
<accession>A0A0G2F0N1</accession>
<dbReference type="InterPro" id="IPR049326">
    <property type="entry name" value="Rhodopsin_dom_fungi"/>
</dbReference>
<sequence>MSYEGIDLSNYPAMQPPAGQHSNFVDPPSVENKLLIINCVFTSLMAVMIVIRLVIKGPITKVLWWDDYTCFAAAICSIIHAVVMMEQCEQIGYGRHMWDIPASKLVDKDNLRLLSANNIVYIVCIFLAKVSMLLLYLRIFPKRTRLGKWIVWMMVFLGLFTAAMLGTAIASEFKCITVGAQTTSLCHNISTNLIIFQAAVTVATDFYVLVLPIPPFFRTLVQSKRKLLIALIFLTGLVACAASTTRLGLFVAKMGSSDILWVEANNSSLYSIVEINTAIISGCLLNVPAFVDYSRELALRAAGESVTKSQSGVVVCRAEGQDMV</sequence>
<gene>
    <name evidence="8" type="ORF">UCDDS831_g00612</name>
</gene>
<reference evidence="8 9" key="2">
    <citation type="submission" date="2015-05" db="EMBL/GenBank/DDBJ databases">
        <title>Distinctive expansion of gene families associated with plant cell wall degradation and secondary metabolism in the genomes of grapevine trunk pathogens.</title>
        <authorList>
            <person name="Lawrence D.P."/>
            <person name="Travadon R."/>
            <person name="Rolshausen P.E."/>
            <person name="Baumgartner K."/>
        </authorList>
    </citation>
    <scope>NUCLEOTIDE SEQUENCE [LARGE SCALE GENOMIC DNA]</scope>
    <source>
        <strain evidence="8">DS831</strain>
    </source>
</reference>
<dbReference type="InterPro" id="IPR052337">
    <property type="entry name" value="SAT4-like"/>
</dbReference>
<dbReference type="EMBL" id="LAQI01000017">
    <property type="protein sequence ID" value="KKY27899.1"/>
    <property type="molecule type" value="Genomic_DNA"/>
</dbReference>
<dbReference type="Proteomes" id="UP000034182">
    <property type="component" value="Unassembled WGS sequence"/>
</dbReference>
<evidence type="ECO:0000256" key="3">
    <source>
        <dbReference type="ARBA" id="ARBA00022989"/>
    </source>
</evidence>
<feature type="transmembrane region" description="Helical" evidence="6">
    <location>
        <begin position="34"/>
        <end position="55"/>
    </location>
</feature>
<dbReference type="PANTHER" id="PTHR33048">
    <property type="entry name" value="PTH11-LIKE INTEGRAL MEMBRANE PROTEIN (AFU_ORTHOLOGUE AFUA_5G11245)"/>
    <property type="match status" value="1"/>
</dbReference>
<comment type="subcellular location">
    <subcellularLocation>
        <location evidence="1">Membrane</location>
        <topology evidence="1">Multi-pass membrane protein</topology>
    </subcellularLocation>
</comment>
<feature type="transmembrane region" description="Helical" evidence="6">
    <location>
        <begin position="119"/>
        <end position="137"/>
    </location>
</feature>
<feature type="transmembrane region" description="Helical" evidence="6">
    <location>
        <begin position="149"/>
        <end position="173"/>
    </location>
</feature>
<keyword evidence="4 6" id="KW-0472">Membrane</keyword>
<comment type="similarity">
    <text evidence="5">Belongs to the SAT4 family.</text>
</comment>
<evidence type="ECO:0000256" key="6">
    <source>
        <dbReference type="SAM" id="Phobius"/>
    </source>
</evidence>
<protein>
    <submittedName>
        <fullName evidence="8">Putative integral membrane protein</fullName>
    </submittedName>
</protein>
<evidence type="ECO:0000313" key="9">
    <source>
        <dbReference type="Proteomes" id="UP000034182"/>
    </source>
</evidence>
<keyword evidence="2 6" id="KW-0812">Transmembrane</keyword>
<proteinExistence type="inferred from homology"/>
<evidence type="ECO:0000256" key="4">
    <source>
        <dbReference type="ARBA" id="ARBA00023136"/>
    </source>
</evidence>
<dbReference type="Pfam" id="PF20684">
    <property type="entry name" value="Fung_rhodopsin"/>
    <property type="match status" value="1"/>
</dbReference>
<dbReference type="AlphaFoldDB" id="A0A0G2F0N1"/>
<evidence type="ECO:0000259" key="7">
    <source>
        <dbReference type="Pfam" id="PF20684"/>
    </source>
</evidence>
<organism evidence="8 9">
    <name type="scientific">Diplodia seriata</name>
    <dbReference type="NCBI Taxonomy" id="420778"/>
    <lineage>
        <taxon>Eukaryota</taxon>
        <taxon>Fungi</taxon>
        <taxon>Dikarya</taxon>
        <taxon>Ascomycota</taxon>
        <taxon>Pezizomycotina</taxon>
        <taxon>Dothideomycetes</taxon>
        <taxon>Dothideomycetes incertae sedis</taxon>
        <taxon>Botryosphaeriales</taxon>
        <taxon>Botryosphaeriaceae</taxon>
        <taxon>Diplodia</taxon>
    </lineage>
</organism>
<dbReference type="PANTHER" id="PTHR33048:SF47">
    <property type="entry name" value="INTEGRAL MEMBRANE PROTEIN-RELATED"/>
    <property type="match status" value="1"/>
</dbReference>
<keyword evidence="3 6" id="KW-1133">Transmembrane helix</keyword>
<feature type="domain" description="Rhodopsin" evidence="7">
    <location>
        <begin position="51"/>
        <end position="285"/>
    </location>
</feature>
<dbReference type="GO" id="GO:0016020">
    <property type="term" value="C:membrane"/>
    <property type="evidence" value="ECO:0007669"/>
    <property type="project" value="UniProtKB-SubCell"/>
</dbReference>
<reference evidence="8 9" key="1">
    <citation type="submission" date="2015-03" db="EMBL/GenBank/DDBJ databases">
        <authorList>
            <person name="Morales-Cruz A."/>
            <person name="Amrine K.C."/>
            <person name="Cantu D."/>
        </authorList>
    </citation>
    <scope>NUCLEOTIDE SEQUENCE [LARGE SCALE GENOMIC DNA]</scope>
    <source>
        <strain evidence="8">DS831</strain>
    </source>
</reference>
<feature type="transmembrane region" description="Helical" evidence="6">
    <location>
        <begin position="227"/>
        <end position="249"/>
    </location>
</feature>
<name>A0A0G2F0N1_9PEZI</name>
<evidence type="ECO:0000256" key="5">
    <source>
        <dbReference type="ARBA" id="ARBA00038359"/>
    </source>
</evidence>
<feature type="transmembrane region" description="Helical" evidence="6">
    <location>
        <begin position="269"/>
        <end position="291"/>
    </location>
</feature>
<feature type="transmembrane region" description="Helical" evidence="6">
    <location>
        <begin position="193"/>
        <end position="215"/>
    </location>
</feature>
<evidence type="ECO:0000313" key="8">
    <source>
        <dbReference type="EMBL" id="KKY27899.1"/>
    </source>
</evidence>
<comment type="caution">
    <text evidence="8">The sequence shown here is derived from an EMBL/GenBank/DDBJ whole genome shotgun (WGS) entry which is preliminary data.</text>
</comment>
<evidence type="ECO:0000256" key="1">
    <source>
        <dbReference type="ARBA" id="ARBA00004141"/>
    </source>
</evidence>
<feature type="transmembrane region" description="Helical" evidence="6">
    <location>
        <begin position="62"/>
        <end position="83"/>
    </location>
</feature>